<keyword evidence="1" id="KW-0479">Metal-binding</keyword>
<feature type="binding site" evidence="1">
    <location>
        <position position="857"/>
    </location>
    <ligand>
        <name>Zn(2+)</name>
        <dbReference type="ChEBI" id="CHEBI:29105"/>
    </ligand>
</feature>
<keyword evidence="4" id="KW-0808">Transferase</keyword>
<dbReference type="NCBIfam" id="NF038150">
    <property type="entry name" value="lanthi_synth_IV"/>
    <property type="match status" value="1"/>
</dbReference>
<dbReference type="InterPro" id="IPR011009">
    <property type="entry name" value="Kinase-like_dom_sf"/>
</dbReference>
<keyword evidence="4" id="KW-0723">Serine/threonine-protein kinase</keyword>
<feature type="binding site" evidence="1">
    <location>
        <position position="811"/>
    </location>
    <ligand>
        <name>Zn(2+)</name>
        <dbReference type="ChEBI" id="CHEBI:29105"/>
    </ligand>
</feature>
<dbReference type="Gene3D" id="1.10.510.10">
    <property type="entry name" value="Transferase(Phosphotransferase) domain 1"/>
    <property type="match status" value="1"/>
</dbReference>
<feature type="compositionally biased region" description="Pro residues" evidence="2">
    <location>
        <begin position="181"/>
        <end position="202"/>
    </location>
</feature>
<name>A0A3B0BEE9_9ACTN</name>
<evidence type="ECO:0000313" key="5">
    <source>
        <dbReference type="Proteomes" id="UP000270343"/>
    </source>
</evidence>
<dbReference type="Proteomes" id="UP000270343">
    <property type="component" value="Unassembled WGS sequence"/>
</dbReference>
<organism evidence="4 5">
    <name type="scientific">Streptomyces klenkii</name>
    <dbReference type="NCBI Taxonomy" id="1420899"/>
    <lineage>
        <taxon>Bacteria</taxon>
        <taxon>Bacillati</taxon>
        <taxon>Actinomycetota</taxon>
        <taxon>Actinomycetes</taxon>
        <taxon>Kitasatosporales</taxon>
        <taxon>Streptomycetaceae</taxon>
        <taxon>Streptomyces</taxon>
    </lineage>
</organism>
<keyword evidence="1" id="KW-0862">Zinc</keyword>
<dbReference type="SMART" id="SM01260">
    <property type="entry name" value="LANC_like"/>
    <property type="match status" value="1"/>
</dbReference>
<dbReference type="EMBL" id="RBAM01000007">
    <property type="protein sequence ID" value="RKN71012.1"/>
    <property type="molecule type" value="Genomic_DNA"/>
</dbReference>
<proteinExistence type="predicted"/>
<dbReference type="GO" id="GO:0046872">
    <property type="term" value="F:metal ion binding"/>
    <property type="evidence" value="ECO:0007669"/>
    <property type="project" value="UniProtKB-KW"/>
</dbReference>
<feature type="region of interest" description="Disordered" evidence="2">
    <location>
        <begin position="168"/>
        <end position="205"/>
    </location>
</feature>
<dbReference type="Pfam" id="PF00069">
    <property type="entry name" value="Pkinase"/>
    <property type="match status" value="1"/>
</dbReference>
<evidence type="ECO:0000313" key="4">
    <source>
        <dbReference type="EMBL" id="RKN71012.1"/>
    </source>
</evidence>
<dbReference type="InterPro" id="IPR058053">
    <property type="entry name" value="RamC_C"/>
</dbReference>
<feature type="region of interest" description="Disordered" evidence="2">
    <location>
        <begin position="476"/>
        <end position="541"/>
    </location>
</feature>
<dbReference type="Gene3D" id="1.50.10.20">
    <property type="match status" value="1"/>
</dbReference>
<dbReference type="InterPro" id="IPR000719">
    <property type="entry name" value="Prot_kinase_dom"/>
</dbReference>
<dbReference type="SUPFAM" id="SSF158745">
    <property type="entry name" value="LanC-like"/>
    <property type="match status" value="1"/>
</dbReference>
<dbReference type="PRINTS" id="PR01950">
    <property type="entry name" value="LANCSUPER"/>
</dbReference>
<feature type="binding site" evidence="1">
    <location>
        <position position="856"/>
    </location>
    <ligand>
        <name>Zn(2+)</name>
        <dbReference type="ChEBI" id="CHEBI:29105"/>
    </ligand>
</feature>
<dbReference type="AlphaFoldDB" id="A0A3B0BEE9"/>
<comment type="caution">
    <text evidence="4">The sequence shown here is derived from an EMBL/GenBank/DDBJ whole genome shotgun (WGS) entry which is preliminary data.</text>
</comment>
<evidence type="ECO:0000256" key="1">
    <source>
        <dbReference type="PIRSR" id="PIRSR607822-1"/>
    </source>
</evidence>
<dbReference type="PANTHER" id="PTHR12736:SF7">
    <property type="entry name" value="LANC-LIKE PROTEIN 3"/>
    <property type="match status" value="1"/>
</dbReference>
<protein>
    <submittedName>
        <fullName evidence="4">Serine/threonine protein kinase</fullName>
    </submittedName>
</protein>
<dbReference type="GO" id="GO:0031179">
    <property type="term" value="P:peptide modification"/>
    <property type="evidence" value="ECO:0007669"/>
    <property type="project" value="InterPro"/>
</dbReference>
<dbReference type="GO" id="GO:0005524">
    <property type="term" value="F:ATP binding"/>
    <property type="evidence" value="ECO:0007669"/>
    <property type="project" value="InterPro"/>
</dbReference>
<dbReference type="InterPro" id="IPR007822">
    <property type="entry name" value="LANC-like"/>
</dbReference>
<dbReference type="SMART" id="SM00220">
    <property type="entry name" value="S_TKc"/>
    <property type="match status" value="1"/>
</dbReference>
<dbReference type="InterPro" id="IPR057929">
    <property type="entry name" value="RamC_N"/>
</dbReference>
<keyword evidence="5" id="KW-1185">Reference proteome</keyword>
<gene>
    <name evidence="4" type="ORF">D7231_19240</name>
</gene>
<feature type="domain" description="Protein kinase" evidence="3">
    <location>
        <begin position="209"/>
        <end position="472"/>
    </location>
</feature>
<reference evidence="4 5" key="1">
    <citation type="journal article" date="2015" name="Antonie Van Leeuwenhoek">
        <title>Streptomyces klenkii sp. nov., isolated from deep marine sediment.</title>
        <authorList>
            <person name="Veyisoglu A."/>
            <person name="Sahin N."/>
        </authorList>
    </citation>
    <scope>NUCLEOTIDE SEQUENCE [LARGE SCALE GENOMIC DNA]</scope>
    <source>
        <strain evidence="4 5">KCTC 29202</strain>
    </source>
</reference>
<accession>A0A3B0BEE9</accession>
<evidence type="ECO:0000259" key="3">
    <source>
        <dbReference type="PROSITE" id="PS50011"/>
    </source>
</evidence>
<dbReference type="PROSITE" id="PS50011">
    <property type="entry name" value="PROTEIN_KINASE_DOM"/>
    <property type="match status" value="1"/>
</dbReference>
<dbReference type="SUPFAM" id="SSF56112">
    <property type="entry name" value="Protein kinase-like (PK-like)"/>
    <property type="match status" value="1"/>
</dbReference>
<dbReference type="CDD" id="cd04791">
    <property type="entry name" value="LanC_SerThrkinase"/>
    <property type="match status" value="1"/>
</dbReference>
<keyword evidence="4" id="KW-0418">Kinase</keyword>
<dbReference type="GO" id="GO:0005886">
    <property type="term" value="C:plasma membrane"/>
    <property type="evidence" value="ECO:0007669"/>
    <property type="project" value="TreeGrafter"/>
</dbReference>
<feature type="region of interest" description="Disordered" evidence="2">
    <location>
        <begin position="1"/>
        <end position="20"/>
    </location>
</feature>
<evidence type="ECO:0000256" key="2">
    <source>
        <dbReference type="SAM" id="MobiDB-lite"/>
    </source>
</evidence>
<dbReference type="GO" id="GO:0004674">
    <property type="term" value="F:protein serine/threonine kinase activity"/>
    <property type="evidence" value="ECO:0007669"/>
    <property type="project" value="UniProtKB-KW"/>
</dbReference>
<dbReference type="PANTHER" id="PTHR12736">
    <property type="entry name" value="LANC-LIKE PROTEIN"/>
    <property type="match status" value="1"/>
</dbReference>
<dbReference type="Pfam" id="PF25816">
    <property type="entry name" value="RamC_N"/>
    <property type="match status" value="1"/>
</dbReference>
<dbReference type="Pfam" id="PF05147">
    <property type="entry name" value="LANC_like"/>
    <property type="match status" value="1"/>
</dbReference>
<sequence>MGAVVTALEGTGEPARQMPGGEWQVSVGDLWATARPPLHVPRTQGWKIHVSAATGAGAEVLHRVAGVVAGARCAFKFAAGPAQLAGVNSRNCERGSAGKFITLYPADDDSFLALAEALHAATAGLPGPAVLSDRPYRPGSRVHYRYGAFAGRPELSPDGLYRTMLTAPGGQRTEDVRGPRFRPPPWAADPLGPGPPAGPGPPSLLAGRYALTGALRRSTRGGVYAGTDTMTGEEVVVKQALAHIEVDGSGRDACTALRHEAETADVLTRAAPGLTPRLLELIEREGQVFLVREKVPGTALCCRVTEVTRQQDRGGDGRPGVPWPVAAPLVEALFALVEAVHGAGVAVGDLAPGNVIVRPDGGLRLIDLESAARAGEAVGLAGTPGYRAPGRGTDADPRDDLFALGGLLFLLATGHDPPPPDAAGGVPHGWLRLTAREGEAARRLTPLINGLRSTARGSRMPLPHARAELRWVGPRPCGGARNRVTAGPRGPVTGAGGASPGAVPEASPGALPAAVQNPLPKASPDVVQDAPPEASPEALSEGLSGALSDALLGRLLCDGVAHLAATARPRSPERLWPTTPGGLRTDPCNIQHGAAGVLGVLVRAAATGTLPADVRASARTTARAAADWIVRRTAADPARLPGLYFGRAGTAWALCDAAGLLADDGLAAYAGALARALPVRGPQPDVCHGAAGAGLMHLRLATGRAGACARGLLAAARRTPHGLEWPVPEGFDSAFAGGTYLGYAHGVAGIGAFLLAAAEATGEGAFLEAAVRAGGTLAATARRDDGPHGGAAWWPERTDTPAPTAPSAHWCGGSSGVGTFLVRLWQATGDARALELALAAGEAVLRARWRGTTAACHGLAGDGEFLLDLARATGSARFHAGARAVAALLAARSTITPGGLLVTLDETGHGSAAAYGTGTAGALAFLLRLRHGEPRMWTDA</sequence>